<dbReference type="EMBL" id="JAAKZW010000050">
    <property type="protein sequence ID" value="NGO76957.1"/>
    <property type="molecule type" value="Genomic_DNA"/>
</dbReference>
<name>A0A6G4XJF4_9ACTN</name>
<keyword evidence="2" id="KW-0732">Signal</keyword>
<proteinExistence type="predicted"/>
<keyword evidence="4" id="KW-1185">Reference proteome</keyword>
<evidence type="ECO:0000256" key="1">
    <source>
        <dbReference type="SAM" id="MobiDB-lite"/>
    </source>
</evidence>
<sequence>MSRTRKYVLASVAALAAAGIATGAGGAFADDGGDSPKHVRIVVDERGAGADDTAGKEDCPGKGSNAPASDSEVPAEAL</sequence>
<feature type="signal peptide" evidence="2">
    <location>
        <begin position="1"/>
        <end position="29"/>
    </location>
</feature>
<gene>
    <name evidence="3" type="ORF">G6045_14975</name>
</gene>
<dbReference type="AlphaFoldDB" id="A0A6G4XJF4"/>
<feature type="chain" id="PRO_5026345305" evidence="2">
    <location>
        <begin position="30"/>
        <end position="78"/>
    </location>
</feature>
<reference evidence="3 4" key="1">
    <citation type="submission" date="2020-02" db="EMBL/GenBank/DDBJ databases">
        <title>Whole-genome analyses of novel actinobacteria.</title>
        <authorList>
            <person name="Sahin N."/>
            <person name="Tokatli A."/>
        </authorList>
    </citation>
    <scope>NUCLEOTIDE SEQUENCE [LARGE SCALE GENOMIC DNA]</scope>
    <source>
        <strain evidence="3 4">YC504</strain>
    </source>
</reference>
<organism evidence="3 4">
    <name type="scientific">Streptomyces mesophilus</name>
    <dbReference type="NCBI Taxonomy" id="1775132"/>
    <lineage>
        <taxon>Bacteria</taxon>
        <taxon>Bacillati</taxon>
        <taxon>Actinomycetota</taxon>
        <taxon>Actinomycetes</taxon>
        <taxon>Kitasatosporales</taxon>
        <taxon>Streptomycetaceae</taxon>
        <taxon>Streptomyces</taxon>
    </lineage>
</organism>
<protein>
    <submittedName>
        <fullName evidence="3">Uncharacterized protein</fullName>
    </submittedName>
</protein>
<dbReference type="RefSeq" id="WP_165332432.1">
    <property type="nucleotide sequence ID" value="NZ_JAAKZW010000050.1"/>
</dbReference>
<feature type="region of interest" description="Disordered" evidence="1">
    <location>
        <begin position="45"/>
        <end position="78"/>
    </location>
</feature>
<evidence type="ECO:0000256" key="2">
    <source>
        <dbReference type="SAM" id="SignalP"/>
    </source>
</evidence>
<feature type="compositionally biased region" description="Basic and acidic residues" evidence="1">
    <location>
        <begin position="45"/>
        <end position="60"/>
    </location>
</feature>
<evidence type="ECO:0000313" key="3">
    <source>
        <dbReference type="EMBL" id="NGO76957.1"/>
    </source>
</evidence>
<comment type="caution">
    <text evidence="3">The sequence shown here is derived from an EMBL/GenBank/DDBJ whole genome shotgun (WGS) entry which is preliminary data.</text>
</comment>
<dbReference type="Proteomes" id="UP000481109">
    <property type="component" value="Unassembled WGS sequence"/>
</dbReference>
<accession>A0A6G4XJF4</accession>
<evidence type="ECO:0000313" key="4">
    <source>
        <dbReference type="Proteomes" id="UP000481109"/>
    </source>
</evidence>